<sequence length="775" mass="88626">MIKRITHVANFRCYQGWKEHPNAVDFQRLNLVYAPNGTGKSTLATLLSGVPEDPEWSHGMKAVIQTDHEGNTREKVKSAGDWAWDNVRLFSADYVRRNLRFDAEDAGTGAPALMYLGEPSIELKERREAAQRRIEELGPRIKDLQKRRNREQRKREELCRDLGRRANKELFSANDRFSRAFNRGHVERALEGPLTTLEDLDRCEDQDRALIHGPAWAPVGVTAQAEPSVHDLRNRLTDLLARTVTSEVIADLASDQAHGDWVRDGLALHADRDTCLFCESPVGEERRRRLEHHFDESYKRLQDEIGALEQEVGRLRQRFGGLPAGLPTGEQLFEHLRERYGDAVKKARSDIDDLLLSLDRFDRALGEKKGAMFTALTAPTDVETLAVDLGELHSILEEHDQGTRTRELDRSRAAEREFERMLHGIEETWRDHRSHQESLDTEIEEHQEALAKYQGVLLETPQEGPDPHHFLPLLNLDIRSLLRHEELTFGYEDGHYQVMRSGSPAHNLSEGEKTAIALLYFLQSLTERGRDLKQTIVVVDDPVSSLDDHLMYGVYSTLATRLEPGKLCRQLFVFTHSTQFLRHWSRDLLRGAPDVRRSHATLHFMKSVERPDRDGSGRTTRQPVLDPVDLESPVATILGADYLLLFHRAAWDLLEATQGTCVTADIRLATSTPNDARKLLEHFLHFKAPRQATNLTEAVKYVLRGDPARADRLMKFLNHHSHGTFGEGDGRILDFRGREVISDVFALMREHDRNHFEGVCHRLRLTEYMDRLVSV</sequence>
<dbReference type="Pfam" id="PF13166">
    <property type="entry name" value="AAA_13"/>
    <property type="match status" value="1"/>
</dbReference>
<dbReference type="RefSeq" id="WP_077690687.1">
    <property type="nucleotide sequence ID" value="NZ_MCOK01000001.1"/>
</dbReference>
<dbReference type="InterPro" id="IPR027417">
    <property type="entry name" value="P-loop_NTPase"/>
</dbReference>
<organism evidence="2 3">
    <name type="scientific">Nocardiopsis sinuspersici</name>
    <dbReference type="NCBI Taxonomy" id="501010"/>
    <lineage>
        <taxon>Bacteria</taxon>
        <taxon>Bacillati</taxon>
        <taxon>Actinomycetota</taxon>
        <taxon>Actinomycetes</taxon>
        <taxon>Streptosporangiales</taxon>
        <taxon>Nocardiopsidaceae</taxon>
        <taxon>Nocardiopsis</taxon>
    </lineage>
</organism>
<proteinExistence type="predicted"/>
<name>A0A1V3C0F4_9ACTN</name>
<dbReference type="AlphaFoldDB" id="A0A1V3C0F4"/>
<evidence type="ECO:0000313" key="2">
    <source>
        <dbReference type="EMBL" id="OOC54284.1"/>
    </source>
</evidence>
<comment type="caution">
    <text evidence="2">The sequence shown here is derived from an EMBL/GenBank/DDBJ whole genome shotgun (WGS) entry which is preliminary data.</text>
</comment>
<accession>A0A1V3C0F4</accession>
<dbReference type="SUPFAM" id="SSF52540">
    <property type="entry name" value="P-loop containing nucleoside triphosphate hydrolases"/>
    <property type="match status" value="1"/>
</dbReference>
<dbReference type="PANTHER" id="PTHR43581:SF2">
    <property type="entry name" value="EXCINUCLEASE ATPASE SUBUNIT"/>
    <property type="match status" value="1"/>
</dbReference>
<dbReference type="InterPro" id="IPR026866">
    <property type="entry name" value="CR006_AAA"/>
</dbReference>
<feature type="domain" description="Protein CR006 P-loop" evidence="1">
    <location>
        <begin position="11"/>
        <end position="727"/>
    </location>
</feature>
<gene>
    <name evidence="2" type="ORF">NOSIN_11100</name>
</gene>
<dbReference type="Proteomes" id="UP000189004">
    <property type="component" value="Unassembled WGS sequence"/>
</dbReference>
<dbReference type="OrthoDB" id="4428168at2"/>
<reference evidence="3" key="1">
    <citation type="submission" date="2016-08" db="EMBL/GenBank/DDBJ databases">
        <authorList>
            <person name="Tokovenko B."/>
            <person name="Kalinowski J."/>
        </authorList>
    </citation>
    <scope>NUCLEOTIDE SEQUENCE [LARGE SCALE GENOMIC DNA]</scope>
    <source>
        <strain evidence="3">UTMC102</strain>
    </source>
</reference>
<dbReference type="EMBL" id="MCOK01000001">
    <property type="protein sequence ID" value="OOC54284.1"/>
    <property type="molecule type" value="Genomic_DNA"/>
</dbReference>
<keyword evidence="3" id="KW-1185">Reference proteome</keyword>
<dbReference type="PANTHER" id="PTHR43581">
    <property type="entry name" value="ATP/GTP PHOSPHATASE"/>
    <property type="match status" value="1"/>
</dbReference>
<protein>
    <recommendedName>
        <fullName evidence="1">Protein CR006 P-loop domain-containing protein</fullName>
    </recommendedName>
</protein>
<evidence type="ECO:0000313" key="3">
    <source>
        <dbReference type="Proteomes" id="UP000189004"/>
    </source>
</evidence>
<dbReference type="InterPro" id="IPR051396">
    <property type="entry name" value="Bact_Antivir_Def_Nuclease"/>
</dbReference>
<evidence type="ECO:0000259" key="1">
    <source>
        <dbReference type="Pfam" id="PF13166"/>
    </source>
</evidence>
<dbReference type="Gene3D" id="3.40.50.300">
    <property type="entry name" value="P-loop containing nucleotide triphosphate hydrolases"/>
    <property type="match status" value="1"/>
</dbReference>